<dbReference type="SUPFAM" id="SSF53448">
    <property type="entry name" value="Nucleotide-diphospho-sugar transferases"/>
    <property type="match status" value="1"/>
</dbReference>
<evidence type="ECO:0000313" key="1">
    <source>
        <dbReference type="EMBL" id="GFH51431.1"/>
    </source>
</evidence>
<evidence type="ECO:0000313" key="2">
    <source>
        <dbReference type="Proteomes" id="UP001054902"/>
    </source>
</evidence>
<evidence type="ECO:0008006" key="3">
    <source>
        <dbReference type="Google" id="ProtNLM"/>
    </source>
</evidence>
<comment type="caution">
    <text evidence="1">The sequence shown here is derived from an EMBL/GenBank/DDBJ whole genome shotgun (WGS) entry which is preliminary data.</text>
</comment>
<organism evidence="1 2">
    <name type="scientific">Chaetoceros tenuissimus</name>
    <dbReference type="NCBI Taxonomy" id="426638"/>
    <lineage>
        <taxon>Eukaryota</taxon>
        <taxon>Sar</taxon>
        <taxon>Stramenopiles</taxon>
        <taxon>Ochrophyta</taxon>
        <taxon>Bacillariophyta</taxon>
        <taxon>Coscinodiscophyceae</taxon>
        <taxon>Chaetocerotophycidae</taxon>
        <taxon>Chaetocerotales</taxon>
        <taxon>Chaetocerotaceae</taxon>
        <taxon>Chaetoceros</taxon>
    </lineage>
</organism>
<accession>A0AAD3CSK9</accession>
<protein>
    <recommendedName>
        <fullName evidence="3">DUF2064 domain-containing protein</fullName>
    </recommendedName>
</protein>
<name>A0AAD3CSK9_9STRA</name>
<dbReference type="Gene3D" id="3.90.550.10">
    <property type="entry name" value="Spore Coat Polysaccharide Biosynthesis Protein SpsA, Chain A"/>
    <property type="match status" value="1"/>
</dbReference>
<keyword evidence="2" id="KW-1185">Reference proteome</keyword>
<dbReference type="InterPro" id="IPR029044">
    <property type="entry name" value="Nucleotide-diphossugar_trans"/>
</dbReference>
<gene>
    <name evidence="1" type="ORF">CTEN210_07907</name>
</gene>
<dbReference type="Pfam" id="PF09837">
    <property type="entry name" value="DUF2064"/>
    <property type="match status" value="1"/>
</dbReference>
<sequence length="312" mass="33896">MSEVQVRGTIAVFAKCPIAGSSKTRLSSLLGEDGAADLAKAMLSDILCNISNYDKFNTSKKVLVYAPGTEEGQNMMENILADIGLSGISVRDLNGNNAISEKSINNWILMPMVGSSKTKGSDGKKSDLQSSDLGSKLSNALERIRSIDEEVPVTFLGMDSPELPLDEIYNAMKIAIEMEKAYINPAHDGGYGALCVPKKAPIDIFENVRWSTSLTFASQLKALTDNGIDTVVGSLMSDIDEEEDVIALASRTQRSGPKPLEETKEINDRLLYQSHVCGSSSVVSAKNRSICPRTVNILQRKHILPIQKIEEK</sequence>
<proteinExistence type="predicted"/>
<dbReference type="PANTHER" id="PTHR36529:SF1">
    <property type="entry name" value="GLYCOSYLTRANSFERASE"/>
    <property type="match status" value="1"/>
</dbReference>
<dbReference type="Proteomes" id="UP001054902">
    <property type="component" value="Unassembled WGS sequence"/>
</dbReference>
<reference evidence="1 2" key="1">
    <citation type="journal article" date="2021" name="Sci. Rep.">
        <title>The genome of the diatom Chaetoceros tenuissimus carries an ancient integrated fragment of an extant virus.</title>
        <authorList>
            <person name="Hongo Y."/>
            <person name="Kimura K."/>
            <person name="Takaki Y."/>
            <person name="Yoshida Y."/>
            <person name="Baba S."/>
            <person name="Kobayashi G."/>
            <person name="Nagasaki K."/>
            <person name="Hano T."/>
            <person name="Tomaru Y."/>
        </authorList>
    </citation>
    <scope>NUCLEOTIDE SEQUENCE [LARGE SCALE GENOMIC DNA]</scope>
    <source>
        <strain evidence="1 2">NIES-3715</strain>
    </source>
</reference>
<dbReference type="AlphaFoldDB" id="A0AAD3CSK9"/>
<dbReference type="PANTHER" id="PTHR36529">
    <property type="entry name" value="SLL1095 PROTEIN"/>
    <property type="match status" value="1"/>
</dbReference>
<dbReference type="InterPro" id="IPR018641">
    <property type="entry name" value="Trfase_1_rSAM/seldom-assoc"/>
</dbReference>
<dbReference type="EMBL" id="BLLK01000045">
    <property type="protein sequence ID" value="GFH51431.1"/>
    <property type="molecule type" value="Genomic_DNA"/>
</dbReference>